<dbReference type="STRING" id="576137.A0A1L7WYQ6"/>
<dbReference type="EMBL" id="FJOG01000011">
    <property type="protein sequence ID" value="CZR57901.1"/>
    <property type="molecule type" value="Genomic_DNA"/>
</dbReference>
<dbReference type="AlphaFoldDB" id="A0A1L7WYQ6"/>
<dbReference type="InterPro" id="IPR026893">
    <property type="entry name" value="Tyr/Ser_Pase_IphP-type"/>
</dbReference>
<proteinExistence type="predicted"/>
<dbReference type="OrthoDB" id="9988524at2759"/>
<evidence type="ECO:0000313" key="3">
    <source>
        <dbReference type="Proteomes" id="UP000184330"/>
    </source>
</evidence>
<name>A0A1L7WYQ6_9HELO</name>
<dbReference type="PANTHER" id="PTHR31126:SF10">
    <property type="entry name" value="PROTEIN PHOSPHATASE, PUTATIVE (AFU_ORTHOLOGUE AFUA_6G06650)-RELATED"/>
    <property type="match status" value="1"/>
</dbReference>
<evidence type="ECO:0008006" key="4">
    <source>
        <dbReference type="Google" id="ProtNLM"/>
    </source>
</evidence>
<reference evidence="2 3" key="1">
    <citation type="submission" date="2016-03" db="EMBL/GenBank/DDBJ databases">
        <authorList>
            <person name="Ploux O."/>
        </authorList>
    </citation>
    <scope>NUCLEOTIDE SEQUENCE [LARGE SCALE GENOMIC DNA]</scope>
    <source>
        <strain evidence="2 3">UAMH 11012</strain>
    </source>
</reference>
<evidence type="ECO:0000256" key="1">
    <source>
        <dbReference type="SAM" id="MobiDB-lite"/>
    </source>
</evidence>
<gene>
    <name evidence="2" type="ORF">PAC_07791</name>
</gene>
<dbReference type="Pfam" id="PF13350">
    <property type="entry name" value="Y_phosphatase3"/>
    <property type="match status" value="1"/>
</dbReference>
<feature type="compositionally biased region" description="Basic and acidic residues" evidence="1">
    <location>
        <begin position="7"/>
        <end position="20"/>
    </location>
</feature>
<organism evidence="2 3">
    <name type="scientific">Phialocephala subalpina</name>
    <dbReference type="NCBI Taxonomy" id="576137"/>
    <lineage>
        <taxon>Eukaryota</taxon>
        <taxon>Fungi</taxon>
        <taxon>Dikarya</taxon>
        <taxon>Ascomycota</taxon>
        <taxon>Pezizomycotina</taxon>
        <taxon>Leotiomycetes</taxon>
        <taxon>Helotiales</taxon>
        <taxon>Mollisiaceae</taxon>
        <taxon>Phialocephala</taxon>
        <taxon>Phialocephala fortinii species complex</taxon>
    </lineage>
</organism>
<keyword evidence="3" id="KW-1185">Reference proteome</keyword>
<dbReference type="PANTHER" id="PTHR31126">
    <property type="entry name" value="TYROSINE-PROTEIN PHOSPHATASE"/>
    <property type="match status" value="1"/>
</dbReference>
<dbReference type="GO" id="GO:0004721">
    <property type="term" value="F:phosphoprotein phosphatase activity"/>
    <property type="evidence" value="ECO:0007669"/>
    <property type="project" value="InterPro"/>
</dbReference>
<dbReference type="Gene3D" id="3.90.190.10">
    <property type="entry name" value="Protein tyrosine phosphatase superfamily"/>
    <property type="match status" value="1"/>
</dbReference>
<feature type="region of interest" description="Disordered" evidence="1">
    <location>
        <begin position="1"/>
        <end position="20"/>
    </location>
</feature>
<accession>A0A1L7WYQ6</accession>
<protein>
    <recommendedName>
        <fullName evidence="4">Tyrosine/serine protein phosphatase</fullName>
    </recommendedName>
</protein>
<evidence type="ECO:0000313" key="2">
    <source>
        <dbReference type="EMBL" id="CZR57901.1"/>
    </source>
</evidence>
<dbReference type="SUPFAM" id="SSF52799">
    <property type="entry name" value="(Phosphotyrosine protein) phosphatases II"/>
    <property type="match status" value="1"/>
</dbReference>
<dbReference type="Proteomes" id="UP000184330">
    <property type="component" value="Unassembled WGS sequence"/>
</dbReference>
<dbReference type="InterPro" id="IPR029021">
    <property type="entry name" value="Prot-tyrosine_phosphatase-like"/>
</dbReference>
<sequence>MSNPNADAKRSELRRRQTEEAREKSFDNILNFRDVGRTINDFLGERRVAEGKIFRSARPDDATMEDRRRLKEEYGIKTVMDLRTVTEHANAAKKRDHDLTIPTILQSNSALSEPIKIPGMNYLEININGKGFERSLLWQLKWWSLLKLIILMAFGYRMEAIHILGSEVMQPKGLIGLGYDSLDHCGPEIAQALRAFSEPSNLPILAHCTQGKDRTGLITSLILFLLHIPDEAISKDYVMSEKELLPEKEERMKEISSIGLTEDFAGCPSDWIQQMDSYLNKNYGGVEKYCESIGLTKGELEDLRTVLSY</sequence>